<feature type="transmembrane region" description="Helical" evidence="1">
    <location>
        <begin position="268"/>
        <end position="291"/>
    </location>
</feature>
<comment type="caution">
    <text evidence="2">The sequence shown here is derived from an EMBL/GenBank/DDBJ whole genome shotgun (WGS) entry which is preliminary data.</text>
</comment>
<organism evidence="2 3">
    <name type="scientific">Terrimonas ginsenosidimutans</name>
    <dbReference type="NCBI Taxonomy" id="2908004"/>
    <lineage>
        <taxon>Bacteria</taxon>
        <taxon>Pseudomonadati</taxon>
        <taxon>Bacteroidota</taxon>
        <taxon>Chitinophagia</taxon>
        <taxon>Chitinophagales</taxon>
        <taxon>Chitinophagaceae</taxon>
        <taxon>Terrimonas</taxon>
    </lineage>
</organism>
<feature type="transmembrane region" description="Helical" evidence="1">
    <location>
        <begin position="235"/>
        <end position="256"/>
    </location>
</feature>
<sequence length="294" mass="33764">MQQVNSAEICQTCGAGRTSKFCPNCGEKKPSPEDMRLKKYLLQGLDAFTHFEGKFFKSFKYLLFQPGKLTADYVAGRRVKLMKPLQLYVIVGIAFFFLFKSWDIFFVRLQYAILGNYDAETGTTIAFKPGELKGLSLALRNYAETKATAKGISLLEFVVKVDEHQPALAKLLAFLMIPLMSVFIYITGFKQEKRYVPHLVHATHLFTFLLAVVTVWLCVYQLLEKWFHWKFDANIAFIPPNLLFIVYAFLSFRKVLPLRSVLLQILRTLVLIAGLIVIIPLYREIILWISVTVE</sequence>
<dbReference type="Pfam" id="PF12412">
    <property type="entry name" value="DUF3667"/>
    <property type="match status" value="1"/>
</dbReference>
<dbReference type="InterPro" id="IPR022134">
    <property type="entry name" value="DUF3667"/>
</dbReference>
<protein>
    <submittedName>
        <fullName evidence="2">DUF3667 domain-containing protein</fullName>
    </submittedName>
</protein>
<feature type="transmembrane region" description="Helical" evidence="1">
    <location>
        <begin position="87"/>
        <end position="107"/>
    </location>
</feature>
<evidence type="ECO:0000313" key="2">
    <source>
        <dbReference type="EMBL" id="MCG2614572.1"/>
    </source>
</evidence>
<gene>
    <name evidence="2" type="ORF">LZZ85_09780</name>
</gene>
<feature type="transmembrane region" description="Helical" evidence="1">
    <location>
        <begin position="167"/>
        <end position="187"/>
    </location>
</feature>
<feature type="transmembrane region" description="Helical" evidence="1">
    <location>
        <begin position="199"/>
        <end position="223"/>
    </location>
</feature>
<proteinExistence type="predicted"/>
<dbReference type="EMBL" id="JAKLTR010000005">
    <property type="protein sequence ID" value="MCG2614572.1"/>
    <property type="molecule type" value="Genomic_DNA"/>
</dbReference>
<keyword evidence="1" id="KW-0472">Membrane</keyword>
<name>A0ABS9KQG8_9BACT</name>
<keyword evidence="1" id="KW-1133">Transmembrane helix</keyword>
<dbReference type="Proteomes" id="UP001165367">
    <property type="component" value="Unassembled WGS sequence"/>
</dbReference>
<evidence type="ECO:0000256" key="1">
    <source>
        <dbReference type="SAM" id="Phobius"/>
    </source>
</evidence>
<evidence type="ECO:0000313" key="3">
    <source>
        <dbReference type="Proteomes" id="UP001165367"/>
    </source>
</evidence>
<keyword evidence="1" id="KW-0812">Transmembrane</keyword>
<keyword evidence="3" id="KW-1185">Reference proteome</keyword>
<reference evidence="2" key="1">
    <citation type="submission" date="2022-01" db="EMBL/GenBank/DDBJ databases">
        <authorList>
            <person name="Jo J.-H."/>
            <person name="Im W.-T."/>
        </authorList>
    </citation>
    <scope>NUCLEOTIDE SEQUENCE</scope>
    <source>
        <strain evidence="2">NA20</strain>
    </source>
</reference>
<dbReference type="RefSeq" id="WP_237871114.1">
    <property type="nucleotide sequence ID" value="NZ_JAKLTR010000005.1"/>
</dbReference>
<accession>A0ABS9KQG8</accession>